<accession>Q12PJ2</accession>
<dbReference type="EMBL" id="CP000302">
    <property type="protein sequence ID" value="ABE54634.1"/>
    <property type="molecule type" value="Genomic_DNA"/>
</dbReference>
<dbReference type="OrthoDB" id="6272804at2"/>
<dbReference type="Proteomes" id="UP000001982">
    <property type="component" value="Chromosome"/>
</dbReference>
<evidence type="ECO:0000313" key="3">
    <source>
        <dbReference type="Proteomes" id="UP000001982"/>
    </source>
</evidence>
<evidence type="ECO:0000313" key="2">
    <source>
        <dbReference type="EMBL" id="ABE54634.1"/>
    </source>
</evidence>
<gene>
    <name evidence="2" type="ordered locus">Sden_1348</name>
</gene>
<keyword evidence="1" id="KW-0812">Transmembrane</keyword>
<keyword evidence="1" id="KW-1133">Transmembrane helix</keyword>
<feature type="transmembrane region" description="Helical" evidence="1">
    <location>
        <begin position="6"/>
        <end position="25"/>
    </location>
</feature>
<proteinExistence type="predicted"/>
<evidence type="ECO:0000256" key="1">
    <source>
        <dbReference type="SAM" id="Phobius"/>
    </source>
</evidence>
<dbReference type="KEGG" id="sdn:Sden_1348"/>
<protein>
    <recommendedName>
        <fullName evidence="4">Membrane anchored protein in chemotaxis locus</fullName>
    </recommendedName>
</protein>
<name>Q12PJ2_SHEDO</name>
<dbReference type="HOGENOM" id="CLU_105420_0_0_6"/>
<organism evidence="2 3">
    <name type="scientific">Shewanella denitrificans (strain OS217 / ATCC BAA-1090 / DSM 15013)</name>
    <dbReference type="NCBI Taxonomy" id="318161"/>
    <lineage>
        <taxon>Bacteria</taxon>
        <taxon>Pseudomonadati</taxon>
        <taxon>Pseudomonadota</taxon>
        <taxon>Gammaproteobacteria</taxon>
        <taxon>Alteromonadales</taxon>
        <taxon>Shewanellaceae</taxon>
        <taxon>Shewanella</taxon>
    </lineage>
</organism>
<dbReference type="AlphaFoldDB" id="Q12PJ2"/>
<dbReference type="RefSeq" id="WP_011495792.1">
    <property type="nucleotide sequence ID" value="NC_007954.1"/>
</dbReference>
<sequence>MSRTGLVLSLFLVSVLCLVFGSLYLDSRNKMALLKEEVSRLKQSQVLLMVPDDQAVVIADWLEKHPKQTNALIDMFATSPVNGHNKIEHEAANTNPIPLKPEKNSVIVSETKDGVKVIKLPHGGIRVTTRDESQTKGNQ</sequence>
<dbReference type="STRING" id="318161.Sden_1348"/>
<reference evidence="2 3" key="1">
    <citation type="submission" date="2006-03" db="EMBL/GenBank/DDBJ databases">
        <title>Complete sequence of Shewanella denitrificans OS217.</title>
        <authorList>
            <consortium name="US DOE Joint Genome Institute"/>
            <person name="Copeland A."/>
            <person name="Lucas S."/>
            <person name="Lapidus A."/>
            <person name="Barry K."/>
            <person name="Detter J.C."/>
            <person name="Glavina del Rio T."/>
            <person name="Hammon N."/>
            <person name="Israni S."/>
            <person name="Dalin E."/>
            <person name="Tice H."/>
            <person name="Pitluck S."/>
            <person name="Brettin T."/>
            <person name="Bruce D."/>
            <person name="Han C."/>
            <person name="Tapia R."/>
            <person name="Gilna P."/>
            <person name="Kiss H."/>
            <person name="Schmutz J."/>
            <person name="Larimer F."/>
            <person name="Land M."/>
            <person name="Hauser L."/>
            <person name="Kyrpides N."/>
            <person name="Lykidis A."/>
            <person name="Richardson P."/>
        </authorList>
    </citation>
    <scope>NUCLEOTIDE SEQUENCE [LARGE SCALE GENOMIC DNA]</scope>
    <source>
        <strain evidence="3">OS217 / ATCC BAA-1090 / DSM 15013</strain>
    </source>
</reference>
<evidence type="ECO:0008006" key="4">
    <source>
        <dbReference type="Google" id="ProtNLM"/>
    </source>
</evidence>
<dbReference type="eggNOG" id="ENOG5031EE3">
    <property type="taxonomic scope" value="Bacteria"/>
</dbReference>
<keyword evidence="1" id="KW-0472">Membrane</keyword>
<keyword evidence="3" id="KW-1185">Reference proteome</keyword>